<dbReference type="OrthoDB" id="9776390at2"/>
<gene>
    <name evidence="10" type="primary">miaA</name>
    <name evidence="14" type="ORF">SAMN04488558_10234</name>
</gene>
<feature type="binding site" evidence="10">
    <location>
        <begin position="14"/>
        <end position="21"/>
    </location>
    <ligand>
        <name>ATP</name>
        <dbReference type="ChEBI" id="CHEBI:30616"/>
    </ligand>
</feature>
<keyword evidence="4 10" id="KW-0808">Transferase</keyword>
<keyword evidence="7 10" id="KW-0067">ATP-binding</keyword>
<dbReference type="PANTHER" id="PTHR11088">
    <property type="entry name" value="TRNA DIMETHYLALLYLTRANSFERASE"/>
    <property type="match status" value="1"/>
</dbReference>
<evidence type="ECO:0000256" key="2">
    <source>
        <dbReference type="ARBA" id="ARBA00003213"/>
    </source>
</evidence>
<evidence type="ECO:0000256" key="5">
    <source>
        <dbReference type="ARBA" id="ARBA00022694"/>
    </source>
</evidence>
<dbReference type="InterPro" id="IPR039657">
    <property type="entry name" value="Dimethylallyltransferase"/>
</dbReference>
<evidence type="ECO:0000313" key="15">
    <source>
        <dbReference type="Proteomes" id="UP000198833"/>
    </source>
</evidence>
<feature type="binding site" evidence="10">
    <location>
        <begin position="16"/>
        <end position="21"/>
    </location>
    <ligand>
        <name>substrate</name>
    </ligand>
</feature>
<feature type="site" description="Interaction with substrate tRNA" evidence="10">
    <location>
        <position position="105"/>
    </location>
</feature>
<evidence type="ECO:0000256" key="1">
    <source>
        <dbReference type="ARBA" id="ARBA00001946"/>
    </source>
</evidence>
<accession>A0A1H9ANM0</accession>
<organism evidence="14 15">
    <name type="scientific">Ignavigranum ruoffiae</name>
    <dbReference type="NCBI Taxonomy" id="89093"/>
    <lineage>
        <taxon>Bacteria</taxon>
        <taxon>Bacillati</taxon>
        <taxon>Bacillota</taxon>
        <taxon>Bacilli</taxon>
        <taxon>Lactobacillales</taxon>
        <taxon>Aerococcaceae</taxon>
        <taxon>Ignavigranum</taxon>
    </lineage>
</organism>
<dbReference type="Proteomes" id="UP000198833">
    <property type="component" value="Unassembled WGS sequence"/>
</dbReference>
<dbReference type="GO" id="GO:0052381">
    <property type="term" value="F:tRNA dimethylallyltransferase activity"/>
    <property type="evidence" value="ECO:0007669"/>
    <property type="project" value="UniProtKB-UniRule"/>
</dbReference>
<comment type="catalytic activity">
    <reaction evidence="9 10 11">
        <text>adenosine(37) in tRNA + dimethylallyl diphosphate = N(6)-dimethylallyladenosine(37) in tRNA + diphosphate</text>
        <dbReference type="Rhea" id="RHEA:26482"/>
        <dbReference type="Rhea" id="RHEA-COMP:10162"/>
        <dbReference type="Rhea" id="RHEA-COMP:10375"/>
        <dbReference type="ChEBI" id="CHEBI:33019"/>
        <dbReference type="ChEBI" id="CHEBI:57623"/>
        <dbReference type="ChEBI" id="CHEBI:74411"/>
        <dbReference type="ChEBI" id="CHEBI:74415"/>
        <dbReference type="EC" id="2.5.1.75"/>
    </reaction>
</comment>
<protein>
    <recommendedName>
        <fullName evidence="10">tRNA dimethylallyltransferase</fullName>
        <ecNumber evidence="10">2.5.1.75</ecNumber>
    </recommendedName>
    <alternativeName>
        <fullName evidence="10">Dimethylallyl diphosphate:tRNA dimethylallyltransferase</fullName>
        <shortName evidence="10">DMAPP:tRNA dimethylallyltransferase</shortName>
        <shortName evidence="10">DMATase</shortName>
    </alternativeName>
    <alternativeName>
        <fullName evidence="10">Isopentenyl-diphosphate:tRNA isopentenyltransferase</fullName>
        <shortName evidence="10">IPP transferase</shortName>
        <shortName evidence="10">IPPT</shortName>
        <shortName evidence="10">IPTase</shortName>
    </alternativeName>
</protein>
<keyword evidence="6 10" id="KW-0547">Nucleotide-binding</keyword>
<dbReference type="GO" id="GO:0005524">
    <property type="term" value="F:ATP binding"/>
    <property type="evidence" value="ECO:0007669"/>
    <property type="project" value="UniProtKB-UniRule"/>
</dbReference>
<feature type="region of interest" description="Interaction with substrate tRNA" evidence="10">
    <location>
        <begin position="39"/>
        <end position="42"/>
    </location>
</feature>
<evidence type="ECO:0000256" key="3">
    <source>
        <dbReference type="ARBA" id="ARBA00005842"/>
    </source>
</evidence>
<keyword evidence="8 10" id="KW-0460">Magnesium</keyword>
<comment type="similarity">
    <text evidence="3 10 13">Belongs to the IPP transferase family.</text>
</comment>
<feature type="site" description="Interaction with substrate tRNA" evidence="10">
    <location>
        <position position="129"/>
    </location>
</feature>
<evidence type="ECO:0000256" key="6">
    <source>
        <dbReference type="ARBA" id="ARBA00022741"/>
    </source>
</evidence>
<reference evidence="14 15" key="1">
    <citation type="submission" date="2016-10" db="EMBL/GenBank/DDBJ databases">
        <authorList>
            <person name="de Groot N.N."/>
        </authorList>
    </citation>
    <scope>NUCLEOTIDE SEQUENCE [LARGE SCALE GENOMIC DNA]</scope>
    <source>
        <strain evidence="14 15">DSM 15695</strain>
    </source>
</reference>
<evidence type="ECO:0000256" key="13">
    <source>
        <dbReference type="RuleBase" id="RU003785"/>
    </source>
</evidence>
<dbReference type="AlphaFoldDB" id="A0A1H9ANM0"/>
<name>A0A1H9ANM0_9LACT</name>
<evidence type="ECO:0000256" key="9">
    <source>
        <dbReference type="ARBA" id="ARBA00049563"/>
    </source>
</evidence>
<dbReference type="Gene3D" id="1.10.20.140">
    <property type="match status" value="1"/>
</dbReference>
<comment type="cofactor">
    <cofactor evidence="1 10">
        <name>Mg(2+)</name>
        <dbReference type="ChEBI" id="CHEBI:18420"/>
    </cofactor>
</comment>
<dbReference type="PANTHER" id="PTHR11088:SF60">
    <property type="entry name" value="TRNA DIMETHYLALLYLTRANSFERASE"/>
    <property type="match status" value="1"/>
</dbReference>
<dbReference type="EMBL" id="FOEN01000002">
    <property type="protein sequence ID" value="SEP78259.1"/>
    <property type="molecule type" value="Genomic_DNA"/>
</dbReference>
<evidence type="ECO:0000256" key="10">
    <source>
        <dbReference type="HAMAP-Rule" id="MF_00185"/>
    </source>
</evidence>
<dbReference type="STRING" id="89093.SAMN04488558_10234"/>
<comment type="caution">
    <text evidence="10">Lacks conserved residue(s) required for the propagation of feature annotation.</text>
</comment>
<dbReference type="SUPFAM" id="SSF52540">
    <property type="entry name" value="P-loop containing nucleoside triphosphate hydrolases"/>
    <property type="match status" value="2"/>
</dbReference>
<comment type="function">
    <text evidence="2 10 12">Catalyzes the transfer of a dimethylallyl group onto the adenine at position 37 in tRNAs that read codons beginning with uridine, leading to the formation of N6-(dimethylallyl)adenosine (i(6)A).</text>
</comment>
<sequence length="321" mass="37028">MISTYQIPVVVLAGPTGVGKTAFSLKIAHHFNGEVINADSMQFYRGLDIGTGKIMPTEMDQVPHHLLDILEPDQSFDVSAFVEQAHQKIIEISARQRLPIIVGGSGLYIEALLYPLELGRPGSNQPEIRQALEQELEKVGPTAFWQRLNEIDPQAAKKIPQANTRRMIRAMEVIRSTGQLFSDQRGHQQHQARYQHCLIVLDRPRAELYERINHRVLQMINQGLVEEVSELFSLSQGSSWQSLQGIGYKEWLPFFNHEKSQEEIIQDIQQHSRRYAKRQLTWFRNRFKDKHWLEIDDEQKALDNMLTIIQNDLEKGDESGR</sequence>
<dbReference type="HAMAP" id="MF_00185">
    <property type="entry name" value="IPP_trans"/>
    <property type="match status" value="1"/>
</dbReference>
<dbReference type="NCBIfam" id="TIGR00174">
    <property type="entry name" value="miaA"/>
    <property type="match status" value="1"/>
</dbReference>
<dbReference type="InterPro" id="IPR027417">
    <property type="entry name" value="P-loop_NTPase"/>
</dbReference>
<evidence type="ECO:0000256" key="11">
    <source>
        <dbReference type="RuleBase" id="RU003783"/>
    </source>
</evidence>
<dbReference type="RefSeq" id="WP_092570677.1">
    <property type="nucleotide sequence ID" value="NZ_FOEN01000002.1"/>
</dbReference>
<keyword evidence="5 10" id="KW-0819">tRNA processing</keyword>
<dbReference type="GO" id="GO:0006400">
    <property type="term" value="P:tRNA modification"/>
    <property type="evidence" value="ECO:0007669"/>
    <property type="project" value="TreeGrafter"/>
</dbReference>
<evidence type="ECO:0000256" key="8">
    <source>
        <dbReference type="ARBA" id="ARBA00022842"/>
    </source>
</evidence>
<evidence type="ECO:0000256" key="12">
    <source>
        <dbReference type="RuleBase" id="RU003784"/>
    </source>
</evidence>
<dbReference type="EC" id="2.5.1.75" evidence="10"/>
<dbReference type="Pfam" id="PF01715">
    <property type="entry name" value="IPPT"/>
    <property type="match status" value="1"/>
</dbReference>
<comment type="subunit">
    <text evidence="10">Monomer.</text>
</comment>
<proteinExistence type="inferred from homology"/>
<evidence type="ECO:0000256" key="7">
    <source>
        <dbReference type="ARBA" id="ARBA00022840"/>
    </source>
</evidence>
<dbReference type="InterPro" id="IPR018022">
    <property type="entry name" value="IPT"/>
</dbReference>
<keyword evidence="15" id="KW-1185">Reference proteome</keyword>
<evidence type="ECO:0000256" key="4">
    <source>
        <dbReference type="ARBA" id="ARBA00022679"/>
    </source>
</evidence>
<evidence type="ECO:0000313" key="14">
    <source>
        <dbReference type="EMBL" id="SEP78259.1"/>
    </source>
</evidence>
<dbReference type="Gene3D" id="3.40.50.300">
    <property type="entry name" value="P-loop containing nucleotide triphosphate hydrolases"/>
    <property type="match status" value="1"/>
</dbReference>